<feature type="signal peptide" evidence="1">
    <location>
        <begin position="1"/>
        <end position="20"/>
    </location>
</feature>
<dbReference type="EMBL" id="MAAO01000015">
    <property type="protein sequence ID" value="OUR93717.1"/>
    <property type="molecule type" value="Genomic_DNA"/>
</dbReference>
<accession>A0A1Y5F862</accession>
<gene>
    <name evidence="2" type="ORF">A9Q84_19845</name>
</gene>
<name>A0A1Y5F862_9BACT</name>
<feature type="chain" id="PRO_5012102135" evidence="1">
    <location>
        <begin position="21"/>
        <end position="324"/>
    </location>
</feature>
<organism evidence="2 3">
    <name type="scientific">Halobacteriovorax marinus</name>
    <dbReference type="NCBI Taxonomy" id="97084"/>
    <lineage>
        <taxon>Bacteria</taxon>
        <taxon>Pseudomonadati</taxon>
        <taxon>Bdellovibrionota</taxon>
        <taxon>Bacteriovoracia</taxon>
        <taxon>Bacteriovoracales</taxon>
        <taxon>Halobacteriovoraceae</taxon>
        <taxon>Halobacteriovorax</taxon>
    </lineage>
</organism>
<dbReference type="InterPro" id="IPR029058">
    <property type="entry name" value="AB_hydrolase_fold"/>
</dbReference>
<dbReference type="PROSITE" id="PS51257">
    <property type="entry name" value="PROKAR_LIPOPROTEIN"/>
    <property type="match status" value="1"/>
</dbReference>
<dbReference type="Proteomes" id="UP000196531">
    <property type="component" value="Unassembled WGS sequence"/>
</dbReference>
<dbReference type="SUPFAM" id="SSF53474">
    <property type="entry name" value="alpha/beta-Hydrolases"/>
    <property type="match status" value="1"/>
</dbReference>
<sequence>MSKFQTLLLFCLVMSCNVFAEGIDISKEYLLTKTQIQNESFNGELLKSYLKNQTVLLIPGVLSQSFSSTASQRIKLNLVLGEIFDDHENWLIEEDVNYEKIELESEASPEENADFIIEVLEDMPDNIIIFTHSKGGIDTFQALSKKPELLEKISGIITVQTPFKGSPIAEDFSNNFLTRQLGNWLFNLLGGSPEGIDSLTQSASKKRNEILEDQYKYIISKVPVINFGSFKEDTFGWDSPLELFRDIADKKSGPNDGVVPLTSAFLDETYQVTEANVDHLLSVTSCKGIRKLGFYPKLKYSERWTYDREAHFKALLESLRKVSY</sequence>
<dbReference type="Gene3D" id="3.40.50.1820">
    <property type="entry name" value="alpha/beta hydrolase"/>
    <property type="match status" value="1"/>
</dbReference>
<evidence type="ECO:0000313" key="2">
    <source>
        <dbReference type="EMBL" id="OUR93717.1"/>
    </source>
</evidence>
<protein>
    <submittedName>
        <fullName evidence="2">Uncharacterized protein</fullName>
    </submittedName>
</protein>
<dbReference type="AlphaFoldDB" id="A0A1Y5F862"/>
<reference evidence="3" key="1">
    <citation type="journal article" date="2017" name="Proc. Natl. Acad. Sci. U.S.A.">
        <title>Simulation of Deepwater Horizon oil plume reveals substrate specialization within a complex community of hydrocarbon-degraders.</title>
        <authorList>
            <person name="Hu P."/>
            <person name="Dubinsky E.A."/>
            <person name="Probst A.J."/>
            <person name="Wang J."/>
            <person name="Sieber C.M.K."/>
            <person name="Tom L.M."/>
            <person name="Gardinali P."/>
            <person name="Banfield J.F."/>
            <person name="Atlas R.M."/>
            <person name="Andersen G.L."/>
        </authorList>
    </citation>
    <scope>NUCLEOTIDE SEQUENCE [LARGE SCALE GENOMIC DNA]</scope>
</reference>
<evidence type="ECO:0000313" key="3">
    <source>
        <dbReference type="Proteomes" id="UP000196531"/>
    </source>
</evidence>
<keyword evidence="1" id="KW-0732">Signal</keyword>
<comment type="caution">
    <text evidence="2">The sequence shown here is derived from an EMBL/GenBank/DDBJ whole genome shotgun (WGS) entry which is preliminary data.</text>
</comment>
<evidence type="ECO:0000256" key="1">
    <source>
        <dbReference type="SAM" id="SignalP"/>
    </source>
</evidence>
<proteinExistence type="predicted"/>